<sequence length="50" mass="5617">TVAVMTVDSSSRRRTRRKLCTLKFLEKGASLPSSLKHRSGQQRVARLTDS</sequence>
<proteinExistence type="predicted"/>
<feature type="non-terminal residue" evidence="1">
    <location>
        <position position="1"/>
    </location>
</feature>
<reference evidence="1" key="2">
    <citation type="submission" date="2023-05" db="EMBL/GenBank/DDBJ databases">
        <authorList>
            <person name="Fouks B."/>
        </authorList>
    </citation>
    <scope>NUCLEOTIDE SEQUENCE</scope>
    <source>
        <strain evidence="1">Stay&amp;Tobe</strain>
        <tissue evidence="1">Testes</tissue>
    </source>
</reference>
<dbReference type="Proteomes" id="UP001233999">
    <property type="component" value="Unassembled WGS sequence"/>
</dbReference>
<keyword evidence="2" id="KW-1185">Reference proteome</keyword>
<comment type="caution">
    <text evidence="1">The sequence shown here is derived from an EMBL/GenBank/DDBJ whole genome shotgun (WGS) entry which is preliminary data.</text>
</comment>
<evidence type="ECO:0000313" key="1">
    <source>
        <dbReference type="EMBL" id="KAJ9580216.1"/>
    </source>
</evidence>
<organism evidence="1 2">
    <name type="scientific">Diploptera punctata</name>
    <name type="common">Pacific beetle cockroach</name>
    <dbReference type="NCBI Taxonomy" id="6984"/>
    <lineage>
        <taxon>Eukaryota</taxon>
        <taxon>Metazoa</taxon>
        <taxon>Ecdysozoa</taxon>
        <taxon>Arthropoda</taxon>
        <taxon>Hexapoda</taxon>
        <taxon>Insecta</taxon>
        <taxon>Pterygota</taxon>
        <taxon>Neoptera</taxon>
        <taxon>Polyneoptera</taxon>
        <taxon>Dictyoptera</taxon>
        <taxon>Blattodea</taxon>
        <taxon>Blaberoidea</taxon>
        <taxon>Blaberidae</taxon>
        <taxon>Diplopterinae</taxon>
        <taxon>Diploptera</taxon>
    </lineage>
</organism>
<dbReference type="EMBL" id="JASPKZ010008355">
    <property type="protein sequence ID" value="KAJ9580216.1"/>
    <property type="molecule type" value="Genomic_DNA"/>
</dbReference>
<protein>
    <submittedName>
        <fullName evidence="1">Uncharacterized protein</fullName>
    </submittedName>
</protein>
<dbReference type="AlphaFoldDB" id="A0AAD7ZGY9"/>
<gene>
    <name evidence="1" type="ORF">L9F63_004116</name>
</gene>
<evidence type="ECO:0000313" key="2">
    <source>
        <dbReference type="Proteomes" id="UP001233999"/>
    </source>
</evidence>
<name>A0AAD7ZGY9_DIPPU</name>
<accession>A0AAD7ZGY9</accession>
<reference evidence="1" key="1">
    <citation type="journal article" date="2023" name="IScience">
        <title>Live-bearing cockroach genome reveals convergent evolutionary mechanisms linked to viviparity in insects and beyond.</title>
        <authorList>
            <person name="Fouks B."/>
            <person name="Harrison M.C."/>
            <person name="Mikhailova A.A."/>
            <person name="Marchal E."/>
            <person name="English S."/>
            <person name="Carruthers M."/>
            <person name="Jennings E.C."/>
            <person name="Chiamaka E.L."/>
            <person name="Frigard R.A."/>
            <person name="Pippel M."/>
            <person name="Attardo G.M."/>
            <person name="Benoit J.B."/>
            <person name="Bornberg-Bauer E."/>
            <person name="Tobe S.S."/>
        </authorList>
    </citation>
    <scope>NUCLEOTIDE SEQUENCE</scope>
    <source>
        <strain evidence="1">Stay&amp;Tobe</strain>
    </source>
</reference>
<feature type="non-terminal residue" evidence="1">
    <location>
        <position position="50"/>
    </location>
</feature>